<feature type="transmembrane region" description="Helical" evidence="8">
    <location>
        <begin position="77"/>
        <end position="98"/>
    </location>
</feature>
<dbReference type="Pfam" id="PF00892">
    <property type="entry name" value="EamA"/>
    <property type="match status" value="2"/>
</dbReference>
<feature type="transmembrane region" description="Helical" evidence="8">
    <location>
        <begin position="35"/>
        <end position="57"/>
    </location>
</feature>
<name>A0A1D4N2Z9_9STAP</name>
<evidence type="ECO:0000256" key="1">
    <source>
        <dbReference type="ARBA" id="ARBA00004651"/>
    </source>
</evidence>
<dbReference type="Proteomes" id="UP000095412">
    <property type="component" value="Unassembled WGS sequence"/>
</dbReference>
<dbReference type="SUPFAM" id="SSF103481">
    <property type="entry name" value="Multidrug resistance efflux transporter EmrE"/>
    <property type="match status" value="2"/>
</dbReference>
<feature type="transmembrane region" description="Helical" evidence="8">
    <location>
        <begin position="216"/>
        <end position="236"/>
    </location>
</feature>
<evidence type="ECO:0000256" key="6">
    <source>
        <dbReference type="ARBA" id="ARBA00022989"/>
    </source>
</evidence>
<feature type="transmembrane region" description="Helical" evidence="8">
    <location>
        <begin position="134"/>
        <end position="150"/>
    </location>
</feature>
<dbReference type="AlphaFoldDB" id="A0A1D4N2Z9"/>
<reference evidence="11 12" key="1">
    <citation type="submission" date="2016-09" db="EMBL/GenBank/DDBJ databases">
        <authorList>
            <consortium name="Pathogen Informatics"/>
            <person name="Sun Q."/>
            <person name="Inoue M."/>
        </authorList>
    </citation>
    <scope>NUCLEOTIDE SEQUENCE [LARGE SCALE GENOMIC DNA]</scope>
    <source>
        <strain evidence="11 12">82C</strain>
    </source>
</reference>
<evidence type="ECO:0000313" key="11">
    <source>
        <dbReference type="EMBL" id="SCT17520.1"/>
    </source>
</evidence>
<keyword evidence="7 8" id="KW-0472">Membrane</keyword>
<keyword evidence="3" id="KW-0813">Transport</keyword>
<evidence type="ECO:0000256" key="2">
    <source>
        <dbReference type="ARBA" id="ARBA00007362"/>
    </source>
</evidence>
<feature type="transmembrane region" description="Helical" evidence="8">
    <location>
        <begin position="12"/>
        <end position="29"/>
    </location>
</feature>
<dbReference type="PANTHER" id="PTHR22911:SF137">
    <property type="entry name" value="SOLUTE CARRIER FAMILY 35 MEMBER G2-RELATED"/>
    <property type="match status" value="1"/>
</dbReference>
<evidence type="ECO:0000313" key="12">
    <source>
        <dbReference type="Proteomes" id="UP000095412"/>
    </source>
</evidence>
<feature type="transmembrane region" description="Helical" evidence="8">
    <location>
        <begin position="110"/>
        <end position="127"/>
    </location>
</feature>
<dbReference type="InterPro" id="IPR000620">
    <property type="entry name" value="EamA_dom"/>
</dbReference>
<gene>
    <name evidence="10" type="primary">rarD</name>
    <name evidence="10" type="ORF">SAMEA2297795_01672</name>
    <name evidence="11" type="ORF">SAMEA2297796_01893</name>
</gene>
<keyword evidence="5 8" id="KW-0812">Transmembrane</keyword>
<proteinExistence type="inferred from homology"/>
<accession>A0A1D4N2Z9</accession>
<reference evidence="10 13" key="2">
    <citation type="submission" date="2016-09" db="EMBL/GenBank/DDBJ databases">
        <authorList>
            <consortium name="Pathogen Informatics"/>
        </authorList>
    </citation>
    <scope>NUCLEOTIDE SEQUENCE [LARGE SCALE GENOMIC DNA]</scope>
    <source>
        <strain evidence="10 13">82B</strain>
    </source>
</reference>
<organism evidence="10 13">
    <name type="scientific">Staphylococcus caeli</name>
    <dbReference type="NCBI Taxonomy" id="2201815"/>
    <lineage>
        <taxon>Bacteria</taxon>
        <taxon>Bacillati</taxon>
        <taxon>Bacillota</taxon>
        <taxon>Bacilli</taxon>
        <taxon>Bacillales</taxon>
        <taxon>Staphylococcaceae</taxon>
        <taxon>Staphylococcus</taxon>
    </lineage>
</organism>
<feature type="transmembrane region" description="Helical" evidence="8">
    <location>
        <begin position="248"/>
        <end position="265"/>
    </location>
</feature>
<dbReference type="GO" id="GO:0005886">
    <property type="term" value="C:plasma membrane"/>
    <property type="evidence" value="ECO:0007669"/>
    <property type="project" value="UniProtKB-SubCell"/>
</dbReference>
<dbReference type="Proteomes" id="UP000095768">
    <property type="component" value="Unassembled WGS sequence"/>
</dbReference>
<dbReference type="NCBIfam" id="TIGR00688">
    <property type="entry name" value="rarD"/>
    <property type="match status" value="1"/>
</dbReference>
<keyword evidence="12" id="KW-1185">Reference proteome</keyword>
<evidence type="ECO:0000256" key="5">
    <source>
        <dbReference type="ARBA" id="ARBA00022692"/>
    </source>
</evidence>
<comment type="subcellular location">
    <subcellularLocation>
        <location evidence="1">Cell membrane</location>
        <topology evidence="1">Multi-pass membrane protein</topology>
    </subcellularLocation>
</comment>
<evidence type="ECO:0000259" key="9">
    <source>
        <dbReference type="Pfam" id="PF00892"/>
    </source>
</evidence>
<evidence type="ECO:0000256" key="7">
    <source>
        <dbReference type="ARBA" id="ARBA00023136"/>
    </source>
</evidence>
<dbReference type="Gene3D" id="1.10.3730.20">
    <property type="match status" value="1"/>
</dbReference>
<feature type="transmembrane region" description="Helical" evidence="8">
    <location>
        <begin position="185"/>
        <end position="204"/>
    </location>
</feature>
<dbReference type="PANTHER" id="PTHR22911">
    <property type="entry name" value="ACYL-MALONYL CONDENSING ENZYME-RELATED"/>
    <property type="match status" value="1"/>
</dbReference>
<evidence type="ECO:0000256" key="3">
    <source>
        <dbReference type="ARBA" id="ARBA00022448"/>
    </source>
</evidence>
<dbReference type="EMBL" id="FMPG01000006">
    <property type="protein sequence ID" value="SCT05031.1"/>
    <property type="molecule type" value="Genomic_DNA"/>
</dbReference>
<keyword evidence="6 8" id="KW-1133">Transmembrane helix</keyword>
<protein>
    <submittedName>
        <fullName evidence="10">Permease</fullName>
    </submittedName>
</protein>
<feature type="domain" description="EamA" evidence="9">
    <location>
        <begin position="160"/>
        <end position="288"/>
    </location>
</feature>
<feature type="transmembrane region" description="Helical" evidence="8">
    <location>
        <begin position="271"/>
        <end position="289"/>
    </location>
</feature>
<dbReference type="EMBL" id="FMPI01000014">
    <property type="protein sequence ID" value="SCT17520.1"/>
    <property type="molecule type" value="Genomic_DNA"/>
</dbReference>
<evidence type="ECO:0000256" key="8">
    <source>
        <dbReference type="SAM" id="Phobius"/>
    </source>
</evidence>
<evidence type="ECO:0000256" key="4">
    <source>
        <dbReference type="ARBA" id="ARBA00022475"/>
    </source>
</evidence>
<dbReference type="InterPro" id="IPR037185">
    <property type="entry name" value="EmrE-like"/>
</dbReference>
<evidence type="ECO:0000313" key="13">
    <source>
        <dbReference type="Proteomes" id="UP000095768"/>
    </source>
</evidence>
<evidence type="ECO:0000313" key="10">
    <source>
        <dbReference type="EMBL" id="SCT05031.1"/>
    </source>
</evidence>
<keyword evidence="4" id="KW-1003">Cell membrane</keyword>
<dbReference type="InterPro" id="IPR004626">
    <property type="entry name" value="RarD"/>
</dbReference>
<sequence length="304" mass="34210">MLQVNSEFKKGIIFAFGAYFLWGILPIYWDLIKNIGAFEILSFRIVLSMIFMLLIIISSKYKSSFKRDVTQLFANPIQLIAIIAAGYVITINWGTFIWAVTNGHVLQSSLGYYINPLVSILLAFIFLKERFNKLEWLAIALAVVGVLYMTVKIGVFPGISLLLAGSFGIYGLIKKVVPIDAVSSITIECIVTAPAGFIYLWYIWHSGGMSFGANLSSFWLIFSGIVTAIPLILFSAGARRIPLSLTGFIQYIGPTLMFILGIFLFKEPFDIDQLITFIFIWIGIIIYSISQYYKIKKDKNPVIR</sequence>
<comment type="similarity">
    <text evidence="2">Belongs to the EamA transporter family.</text>
</comment>
<feature type="domain" description="EamA" evidence="9">
    <location>
        <begin position="10"/>
        <end position="150"/>
    </location>
</feature>
<feature type="transmembrane region" description="Helical" evidence="8">
    <location>
        <begin position="156"/>
        <end position="173"/>
    </location>
</feature>